<gene>
    <name evidence="4" type="ORF">GCM10011402_27080</name>
</gene>
<accession>A0ABQ1VK04</accession>
<evidence type="ECO:0000256" key="1">
    <source>
        <dbReference type="SAM" id="MobiDB-lite"/>
    </source>
</evidence>
<dbReference type="Proteomes" id="UP000640509">
    <property type="component" value="Unassembled WGS sequence"/>
</dbReference>
<feature type="domain" description="Peptidoglycan binding-like" evidence="3">
    <location>
        <begin position="192"/>
        <end position="243"/>
    </location>
</feature>
<dbReference type="RefSeq" id="WP_188715639.1">
    <property type="nucleotide sequence ID" value="NZ_BMIV01000009.1"/>
</dbReference>
<dbReference type="InterPro" id="IPR036366">
    <property type="entry name" value="PGBDSf"/>
</dbReference>
<protein>
    <recommendedName>
        <fullName evidence="3">Peptidoglycan binding-like domain-containing protein</fullName>
    </recommendedName>
</protein>
<feature type="compositionally biased region" description="Low complexity" evidence="1">
    <location>
        <begin position="165"/>
        <end position="181"/>
    </location>
</feature>
<proteinExistence type="predicted"/>
<sequence>MVRTMLSAAFVAASLAAPAAAQDLGDIVGGVAREYLSIEQDRAAFEQAQSQGTLRSYQTYLQQFPSGRYSQQARDQIARLGGTTATRDDPYQGDTSGLSRQQRVSIQQQLNALGYSTNGADGNFGPGTRRAIALWQRDRGYSQTGSLTTAQANEILRGTGGTSGGTRVSETTPGSASGVGAAGAEGDLGLSRSQRSAIQASLTRQGYDTRGIDGVFGRGTRGAIAAWQQANGLQATGYLTASQADSLLR</sequence>
<evidence type="ECO:0000313" key="5">
    <source>
        <dbReference type="Proteomes" id="UP000640509"/>
    </source>
</evidence>
<evidence type="ECO:0000256" key="2">
    <source>
        <dbReference type="SAM" id="SignalP"/>
    </source>
</evidence>
<dbReference type="EMBL" id="BMIV01000009">
    <property type="protein sequence ID" value="GGF73118.1"/>
    <property type="molecule type" value="Genomic_DNA"/>
</dbReference>
<dbReference type="InterPro" id="IPR002477">
    <property type="entry name" value="Peptidoglycan-bd-like"/>
</dbReference>
<feature type="domain" description="Peptidoglycan binding-like" evidence="3">
    <location>
        <begin position="100"/>
        <end position="151"/>
    </location>
</feature>
<evidence type="ECO:0000259" key="3">
    <source>
        <dbReference type="Pfam" id="PF01471"/>
    </source>
</evidence>
<name>A0ABQ1VK04_9RHOB</name>
<feature type="region of interest" description="Disordered" evidence="1">
    <location>
        <begin position="156"/>
        <end position="181"/>
    </location>
</feature>
<keyword evidence="5" id="KW-1185">Reference proteome</keyword>
<feature type="chain" id="PRO_5045393956" description="Peptidoglycan binding-like domain-containing protein" evidence="2">
    <location>
        <begin position="22"/>
        <end position="249"/>
    </location>
</feature>
<dbReference type="Pfam" id="PF01471">
    <property type="entry name" value="PG_binding_1"/>
    <property type="match status" value="2"/>
</dbReference>
<organism evidence="4 5">
    <name type="scientific">Paracoccus acridae</name>
    <dbReference type="NCBI Taxonomy" id="1795310"/>
    <lineage>
        <taxon>Bacteria</taxon>
        <taxon>Pseudomonadati</taxon>
        <taxon>Pseudomonadota</taxon>
        <taxon>Alphaproteobacteria</taxon>
        <taxon>Rhodobacterales</taxon>
        <taxon>Paracoccaceae</taxon>
        <taxon>Paracoccus</taxon>
    </lineage>
</organism>
<reference evidence="5" key="1">
    <citation type="journal article" date="2019" name="Int. J. Syst. Evol. Microbiol.">
        <title>The Global Catalogue of Microorganisms (GCM) 10K type strain sequencing project: providing services to taxonomists for standard genome sequencing and annotation.</title>
        <authorList>
            <consortium name="The Broad Institute Genomics Platform"/>
            <consortium name="The Broad Institute Genome Sequencing Center for Infectious Disease"/>
            <person name="Wu L."/>
            <person name="Ma J."/>
        </authorList>
    </citation>
    <scope>NUCLEOTIDE SEQUENCE [LARGE SCALE GENOMIC DNA]</scope>
    <source>
        <strain evidence="5">CGMCC 1.15419</strain>
    </source>
</reference>
<dbReference type="InterPro" id="IPR036365">
    <property type="entry name" value="PGBD-like_sf"/>
</dbReference>
<comment type="caution">
    <text evidence="4">The sequence shown here is derived from an EMBL/GenBank/DDBJ whole genome shotgun (WGS) entry which is preliminary data.</text>
</comment>
<dbReference type="Gene3D" id="1.10.101.10">
    <property type="entry name" value="PGBD-like superfamily/PGBD"/>
    <property type="match status" value="2"/>
</dbReference>
<evidence type="ECO:0000313" key="4">
    <source>
        <dbReference type="EMBL" id="GGF73118.1"/>
    </source>
</evidence>
<keyword evidence="2" id="KW-0732">Signal</keyword>
<dbReference type="SUPFAM" id="SSF47090">
    <property type="entry name" value="PGBD-like"/>
    <property type="match status" value="2"/>
</dbReference>
<feature type="signal peptide" evidence="2">
    <location>
        <begin position="1"/>
        <end position="21"/>
    </location>
</feature>